<protein>
    <submittedName>
        <fullName evidence="2">NAD(P)/FAD-dependent oxidoreductase</fullName>
        <ecNumber evidence="2">1.-.-.-</ecNumber>
    </submittedName>
</protein>
<organism evidence="2 3">
    <name type="scientific">Jejudonia soesokkakensis</name>
    <dbReference type="NCBI Taxonomy" id="1323432"/>
    <lineage>
        <taxon>Bacteria</taxon>
        <taxon>Pseudomonadati</taxon>
        <taxon>Bacteroidota</taxon>
        <taxon>Flavobacteriia</taxon>
        <taxon>Flavobacteriales</taxon>
        <taxon>Flavobacteriaceae</taxon>
        <taxon>Jejudonia</taxon>
    </lineage>
</organism>
<dbReference type="Proteomes" id="UP001596415">
    <property type="component" value="Unassembled WGS sequence"/>
</dbReference>
<comment type="caution">
    <text evidence="2">The sequence shown here is derived from an EMBL/GenBank/DDBJ whole genome shotgun (WGS) entry which is preliminary data.</text>
</comment>
<dbReference type="EMBL" id="JBHTBN010000001">
    <property type="protein sequence ID" value="MFC7356208.1"/>
    <property type="molecule type" value="Genomic_DNA"/>
</dbReference>
<dbReference type="InterPro" id="IPR006076">
    <property type="entry name" value="FAD-dep_OxRdtase"/>
</dbReference>
<dbReference type="RefSeq" id="WP_380215728.1">
    <property type="nucleotide sequence ID" value="NZ_JBHTBN010000001.1"/>
</dbReference>
<dbReference type="InterPro" id="IPR036188">
    <property type="entry name" value="FAD/NAD-bd_sf"/>
</dbReference>
<dbReference type="EC" id="1.-.-.-" evidence="2"/>
<dbReference type="PANTHER" id="PTHR13847:SF281">
    <property type="entry name" value="FAD DEPENDENT OXIDOREDUCTASE DOMAIN-CONTAINING PROTEIN"/>
    <property type="match status" value="1"/>
</dbReference>
<evidence type="ECO:0000313" key="2">
    <source>
        <dbReference type="EMBL" id="MFC7356208.1"/>
    </source>
</evidence>
<name>A0ABW2MN91_9FLAO</name>
<proteinExistence type="predicted"/>
<dbReference type="GO" id="GO:0016491">
    <property type="term" value="F:oxidoreductase activity"/>
    <property type="evidence" value="ECO:0007669"/>
    <property type="project" value="UniProtKB-KW"/>
</dbReference>
<keyword evidence="2" id="KW-0560">Oxidoreductase</keyword>
<evidence type="ECO:0000313" key="3">
    <source>
        <dbReference type="Proteomes" id="UP001596415"/>
    </source>
</evidence>
<accession>A0ABW2MN91</accession>
<dbReference type="Gene3D" id="3.50.50.60">
    <property type="entry name" value="FAD/NAD(P)-binding domain"/>
    <property type="match status" value="1"/>
</dbReference>
<dbReference type="Gene3D" id="3.30.9.10">
    <property type="entry name" value="D-Amino Acid Oxidase, subunit A, domain 2"/>
    <property type="match status" value="1"/>
</dbReference>
<dbReference type="SUPFAM" id="SSF51905">
    <property type="entry name" value="FAD/NAD(P)-binding domain"/>
    <property type="match status" value="1"/>
</dbReference>
<dbReference type="Pfam" id="PF01266">
    <property type="entry name" value="DAO"/>
    <property type="match status" value="1"/>
</dbReference>
<gene>
    <name evidence="2" type="ORF">ACFQO1_00795</name>
</gene>
<keyword evidence="3" id="KW-1185">Reference proteome</keyword>
<reference evidence="3" key="1">
    <citation type="journal article" date="2019" name="Int. J. Syst. Evol. Microbiol.">
        <title>The Global Catalogue of Microorganisms (GCM) 10K type strain sequencing project: providing services to taxonomists for standard genome sequencing and annotation.</title>
        <authorList>
            <consortium name="The Broad Institute Genomics Platform"/>
            <consortium name="The Broad Institute Genome Sequencing Center for Infectious Disease"/>
            <person name="Wu L."/>
            <person name="Ma J."/>
        </authorList>
    </citation>
    <scope>NUCLEOTIDE SEQUENCE [LARGE SCALE GENOMIC DNA]</scope>
    <source>
        <strain evidence="3">CGMCC 1.16306</strain>
    </source>
</reference>
<sequence length="375" mass="41742">MNLSYWEHTTWLSDIDFAVIGSGIVGLSCALTLKDKHPEAKIVVFEKGMLPSGASTKNAGFACFGSISEIVDDLTTHSEDEVIQLLKDRVNGLQLLRKNLGDAAIDFQKYGGYELFDTNDVETYNTCLEHIPYINNLLKEVFFNKKEVFSVKKDPFSFKNVQKNLIFNSEEGQLNAGNMMQSLIQKASEKGIFVLNSAEITSFSTKNDQISLILNNSEEISVKKVCIATNGFAKQFLNEKMAPARAQVLITQPISNLKLKGTFHLDKGYYYFRNIDNRILLGGGRNLDFKTEETTQLGLTELIQNKLEQLLTTTILPDIPFKIERRWSGIMGVGPKKKPIIKEVQPNIYCGVRLGGMGVAIGSIIGNQLAKLAAK</sequence>
<dbReference type="PANTHER" id="PTHR13847">
    <property type="entry name" value="SARCOSINE DEHYDROGENASE-RELATED"/>
    <property type="match status" value="1"/>
</dbReference>
<feature type="domain" description="FAD dependent oxidoreductase" evidence="1">
    <location>
        <begin position="16"/>
        <end position="372"/>
    </location>
</feature>
<evidence type="ECO:0000259" key="1">
    <source>
        <dbReference type="Pfam" id="PF01266"/>
    </source>
</evidence>